<evidence type="ECO:0000313" key="2">
    <source>
        <dbReference type="EMBL" id="QQQ43324.1"/>
    </source>
</evidence>
<sequence length="57" mass="6578">MWLLDHLWPGRRPLPAPVEAQPQAAPRRPWLKRPARAGRSGMAPWQKVAAPPRRTRH</sequence>
<proteinExistence type="predicted"/>
<feature type="region of interest" description="Disordered" evidence="1">
    <location>
        <begin position="1"/>
        <end position="57"/>
    </location>
</feature>
<protein>
    <submittedName>
        <fullName evidence="2">Uncharacterized protein</fullName>
    </submittedName>
</protein>
<gene>
    <name evidence="2" type="ORF">JJL50_04570</name>
</gene>
<organism evidence="2 3">
    <name type="scientific">Stenotrophomonas maltophilia</name>
    <name type="common">Pseudomonas maltophilia</name>
    <name type="synonym">Xanthomonas maltophilia</name>
    <dbReference type="NCBI Taxonomy" id="40324"/>
    <lineage>
        <taxon>Bacteria</taxon>
        <taxon>Pseudomonadati</taxon>
        <taxon>Pseudomonadota</taxon>
        <taxon>Gammaproteobacteria</taxon>
        <taxon>Lysobacterales</taxon>
        <taxon>Lysobacteraceae</taxon>
        <taxon>Stenotrophomonas</taxon>
        <taxon>Stenotrophomonas maltophilia group</taxon>
    </lineage>
</organism>
<dbReference type="RefSeq" id="WP_180838205.1">
    <property type="nucleotide sequence ID" value="NZ_CP043578.1"/>
</dbReference>
<feature type="compositionally biased region" description="Low complexity" evidence="1">
    <location>
        <begin position="17"/>
        <end position="28"/>
    </location>
</feature>
<accession>A0ABD7C695</accession>
<dbReference type="AlphaFoldDB" id="A0ABD7C695"/>
<reference evidence="2 3" key="1">
    <citation type="submission" date="2021-01" db="EMBL/GenBank/DDBJ databases">
        <title>Genome Characterization of a novel Stenotrophomonas isolate with high keratinase activity.</title>
        <authorList>
            <person name="Cao Z.-J."/>
        </authorList>
    </citation>
    <scope>NUCLEOTIDE SEQUENCE [LARGE SCALE GENOMIC DNA]</scope>
    <source>
        <strain evidence="2 3">DHHJ</strain>
    </source>
</reference>
<dbReference type="Proteomes" id="UP000596095">
    <property type="component" value="Chromosome"/>
</dbReference>
<evidence type="ECO:0000313" key="3">
    <source>
        <dbReference type="Proteomes" id="UP000596095"/>
    </source>
</evidence>
<name>A0ABD7C695_STEMA</name>
<evidence type="ECO:0000256" key="1">
    <source>
        <dbReference type="SAM" id="MobiDB-lite"/>
    </source>
</evidence>
<dbReference type="EMBL" id="CP067993">
    <property type="protein sequence ID" value="QQQ43324.1"/>
    <property type="molecule type" value="Genomic_DNA"/>
</dbReference>